<organism evidence="2 3">
    <name type="scientific">Nakamurella leprariae</name>
    <dbReference type="NCBI Taxonomy" id="2803911"/>
    <lineage>
        <taxon>Bacteria</taxon>
        <taxon>Bacillati</taxon>
        <taxon>Actinomycetota</taxon>
        <taxon>Actinomycetes</taxon>
        <taxon>Nakamurellales</taxon>
        <taxon>Nakamurellaceae</taxon>
        <taxon>Nakamurella</taxon>
    </lineage>
</organism>
<accession>A0A938YBP0</accession>
<protein>
    <recommendedName>
        <fullName evidence="4">Peptidase inhibitor family I36 protein</fullName>
    </recommendedName>
</protein>
<dbReference type="AlphaFoldDB" id="A0A938YBP0"/>
<dbReference type="PROSITE" id="PS51318">
    <property type="entry name" value="TAT"/>
    <property type="match status" value="1"/>
</dbReference>
<comment type="caution">
    <text evidence="2">The sequence shown here is derived from an EMBL/GenBank/DDBJ whole genome shotgun (WGS) entry which is preliminary data.</text>
</comment>
<feature type="chain" id="PRO_5037498009" description="Peptidase inhibitor family I36 protein" evidence="1">
    <location>
        <begin position="35"/>
        <end position="179"/>
    </location>
</feature>
<gene>
    <name evidence="2" type="ORF">JL106_05010</name>
</gene>
<dbReference type="Gene3D" id="2.60.20.10">
    <property type="entry name" value="Crystallins"/>
    <property type="match status" value="1"/>
</dbReference>
<reference evidence="2" key="1">
    <citation type="submission" date="2021-01" db="EMBL/GenBank/DDBJ databases">
        <title>YIM 132084 draft genome.</title>
        <authorList>
            <person name="An D."/>
        </authorList>
    </citation>
    <scope>NUCLEOTIDE SEQUENCE</scope>
    <source>
        <strain evidence="2">YIM 132084</strain>
    </source>
</reference>
<dbReference type="InterPro" id="IPR006311">
    <property type="entry name" value="TAT_signal"/>
</dbReference>
<evidence type="ECO:0000313" key="2">
    <source>
        <dbReference type="EMBL" id="MBM9466641.1"/>
    </source>
</evidence>
<evidence type="ECO:0000256" key="1">
    <source>
        <dbReference type="SAM" id="SignalP"/>
    </source>
</evidence>
<evidence type="ECO:0000313" key="3">
    <source>
        <dbReference type="Proteomes" id="UP000663792"/>
    </source>
</evidence>
<dbReference type="Proteomes" id="UP000663792">
    <property type="component" value="Unassembled WGS sequence"/>
</dbReference>
<dbReference type="RefSeq" id="WP_205259605.1">
    <property type="nucleotide sequence ID" value="NZ_JAERWK010000007.1"/>
</dbReference>
<proteinExistence type="predicted"/>
<name>A0A938YBP0_9ACTN</name>
<dbReference type="EMBL" id="JAERWK010000007">
    <property type="protein sequence ID" value="MBM9466641.1"/>
    <property type="molecule type" value="Genomic_DNA"/>
</dbReference>
<evidence type="ECO:0008006" key="4">
    <source>
        <dbReference type="Google" id="ProtNLM"/>
    </source>
</evidence>
<dbReference type="InterPro" id="IPR011024">
    <property type="entry name" value="G_crystallin-like"/>
</dbReference>
<keyword evidence="1" id="KW-0732">Signal</keyword>
<feature type="signal peptide" evidence="1">
    <location>
        <begin position="1"/>
        <end position="34"/>
    </location>
</feature>
<dbReference type="SUPFAM" id="SSF49695">
    <property type="entry name" value="gamma-Crystallin-like"/>
    <property type="match status" value="1"/>
</dbReference>
<keyword evidence="3" id="KW-1185">Reference proteome</keyword>
<sequence>MPHLPRSVRTALSALAAASVALVMLVLTVPAATADPVVSPTGDYCAANAVTGTIACVDELHDYPAARAAALGTDGAARSVSPTASYLLGRFFDNDQFNTAAGFIDWFGSAPCTSSLTDINSSWSDTTSWRGRISSFQGYSGCRIRAYELAGYGGTSLGWVASSANVGSLNDHIWSVRFS</sequence>